<keyword evidence="8" id="KW-1185">Reference proteome</keyword>
<feature type="signal peptide" evidence="5">
    <location>
        <begin position="1"/>
        <end position="22"/>
    </location>
</feature>
<dbReference type="FunFam" id="2.40.70.10:FF:000045">
    <property type="entry name" value="Basic 7S globulin"/>
    <property type="match status" value="1"/>
</dbReference>
<evidence type="ECO:0000313" key="8">
    <source>
        <dbReference type="Proteomes" id="UP001229421"/>
    </source>
</evidence>
<evidence type="ECO:0000313" key="7">
    <source>
        <dbReference type="EMBL" id="KAK1430064.1"/>
    </source>
</evidence>
<name>A0AAD8KUY6_TARER</name>
<evidence type="ECO:0000256" key="1">
    <source>
        <dbReference type="ARBA" id="ARBA00004239"/>
    </source>
</evidence>
<comment type="subcellular location">
    <subcellularLocation>
        <location evidence="1">Secreted</location>
        <location evidence="1">Extracellular space</location>
    </subcellularLocation>
</comment>
<dbReference type="Pfam" id="PF14543">
    <property type="entry name" value="TAXi_N"/>
    <property type="match status" value="1"/>
</dbReference>
<dbReference type="CDD" id="cd05489">
    <property type="entry name" value="xylanase_inhibitor_I_like"/>
    <property type="match status" value="1"/>
</dbReference>
<feature type="chain" id="PRO_5041943326" description="Peptidase A1 domain-containing protein" evidence="5">
    <location>
        <begin position="23"/>
        <end position="428"/>
    </location>
</feature>
<sequence>MTCSTSLLVLLFFSFVVSSSLAKTSPRPLLQVTKDATTLQYVTQISQRTPLVPVKLTLDLGGPYMWVDCEQGYTSSTYHPAICDSASCQLLNTTYCNIGPSCEPPRPGCYKNTCQHMPYSPFLGDPDVGQFGSDVFNIRSTNGKNVLTVPRFYIICARTHLLYGLASGVTGIAGFGRTNASIPAQLSAYFRFGRKFALCLSSSTRSSGAVFFGDGPYTLLPNVDASSFLTYTPLFVKPVTEHGFLNDASPKYFIGVKSIKINDKRVKGFNESLLSIDAQGFGGTVISTLDAYTLMEASVYKAVVAAFVKAMPKNVEKVPNVEPFGACFSSKNIASTRLGPAVPSIDLVLVNNKVWRINGANSMVEVNKKVLCLGFVGVPDFLTPSNSLVIGGHQIENNVLQFDLVKSRLGFSSSLLGRSTSCANVNFT</sequence>
<accession>A0AAD8KUY6</accession>
<dbReference type="GO" id="GO:0004190">
    <property type="term" value="F:aspartic-type endopeptidase activity"/>
    <property type="evidence" value="ECO:0007669"/>
    <property type="project" value="InterPro"/>
</dbReference>
<dbReference type="Pfam" id="PF14541">
    <property type="entry name" value="TAXi_C"/>
    <property type="match status" value="1"/>
</dbReference>
<comment type="similarity">
    <text evidence="2">Belongs to the peptidase A1 family.</text>
</comment>
<reference evidence="7" key="1">
    <citation type="journal article" date="2023" name="bioRxiv">
        <title>Improved chromosome-level genome assembly for marigold (Tagetes erecta).</title>
        <authorList>
            <person name="Jiang F."/>
            <person name="Yuan L."/>
            <person name="Wang S."/>
            <person name="Wang H."/>
            <person name="Xu D."/>
            <person name="Wang A."/>
            <person name="Fan W."/>
        </authorList>
    </citation>
    <scope>NUCLEOTIDE SEQUENCE</scope>
    <source>
        <strain evidence="7">WSJ</strain>
        <tissue evidence="7">Leaf</tissue>
    </source>
</reference>
<evidence type="ECO:0000256" key="5">
    <source>
        <dbReference type="SAM" id="SignalP"/>
    </source>
</evidence>
<organism evidence="7 8">
    <name type="scientific">Tagetes erecta</name>
    <name type="common">African marigold</name>
    <dbReference type="NCBI Taxonomy" id="13708"/>
    <lineage>
        <taxon>Eukaryota</taxon>
        <taxon>Viridiplantae</taxon>
        <taxon>Streptophyta</taxon>
        <taxon>Embryophyta</taxon>
        <taxon>Tracheophyta</taxon>
        <taxon>Spermatophyta</taxon>
        <taxon>Magnoliopsida</taxon>
        <taxon>eudicotyledons</taxon>
        <taxon>Gunneridae</taxon>
        <taxon>Pentapetalae</taxon>
        <taxon>asterids</taxon>
        <taxon>campanulids</taxon>
        <taxon>Asterales</taxon>
        <taxon>Asteraceae</taxon>
        <taxon>Asteroideae</taxon>
        <taxon>Heliantheae alliance</taxon>
        <taxon>Tageteae</taxon>
        <taxon>Tagetes</taxon>
    </lineage>
</organism>
<keyword evidence="3" id="KW-0964">Secreted</keyword>
<dbReference type="InterPro" id="IPR033868">
    <property type="entry name" value="Xylanase_inhibitor_I-like"/>
</dbReference>
<gene>
    <name evidence="7" type="ORF">QVD17_12558</name>
</gene>
<dbReference type="GO" id="GO:0006508">
    <property type="term" value="P:proteolysis"/>
    <property type="evidence" value="ECO:0007669"/>
    <property type="project" value="InterPro"/>
</dbReference>
<dbReference type="SUPFAM" id="SSF50630">
    <property type="entry name" value="Acid proteases"/>
    <property type="match status" value="1"/>
</dbReference>
<dbReference type="GO" id="GO:0005576">
    <property type="term" value="C:extracellular region"/>
    <property type="evidence" value="ECO:0007669"/>
    <property type="project" value="UniProtKB-SubCell"/>
</dbReference>
<dbReference type="FunFam" id="2.40.70.10:FF:000041">
    <property type="entry name" value="Basic 7S globulin"/>
    <property type="match status" value="1"/>
</dbReference>
<protein>
    <recommendedName>
        <fullName evidence="6">Peptidase A1 domain-containing protein</fullName>
    </recommendedName>
</protein>
<evidence type="ECO:0000256" key="2">
    <source>
        <dbReference type="ARBA" id="ARBA00007447"/>
    </source>
</evidence>
<evidence type="ECO:0000256" key="4">
    <source>
        <dbReference type="ARBA" id="ARBA00022729"/>
    </source>
</evidence>
<dbReference type="InterPro" id="IPR033121">
    <property type="entry name" value="PEPTIDASE_A1"/>
</dbReference>
<comment type="caution">
    <text evidence="7">The sequence shown here is derived from an EMBL/GenBank/DDBJ whole genome shotgun (WGS) entry which is preliminary data.</text>
</comment>
<dbReference type="PROSITE" id="PS51767">
    <property type="entry name" value="PEPTIDASE_A1"/>
    <property type="match status" value="1"/>
</dbReference>
<dbReference type="InterPro" id="IPR021109">
    <property type="entry name" value="Peptidase_aspartic_dom_sf"/>
</dbReference>
<evidence type="ECO:0000256" key="3">
    <source>
        <dbReference type="ARBA" id="ARBA00022525"/>
    </source>
</evidence>
<dbReference type="InterPro" id="IPR032861">
    <property type="entry name" value="TAXi_N"/>
</dbReference>
<feature type="domain" description="Peptidase A1" evidence="6">
    <location>
        <begin position="41"/>
        <end position="412"/>
    </location>
</feature>
<evidence type="ECO:0000259" key="6">
    <source>
        <dbReference type="PROSITE" id="PS51767"/>
    </source>
</evidence>
<dbReference type="PANTHER" id="PTHR47965:SF103">
    <property type="entry name" value="EUKARYOTIC ASPARTYL PROTEASE FAMILY PROTEIN"/>
    <property type="match status" value="1"/>
</dbReference>
<dbReference type="Gene3D" id="2.40.70.10">
    <property type="entry name" value="Acid Proteases"/>
    <property type="match status" value="2"/>
</dbReference>
<dbReference type="AlphaFoldDB" id="A0AAD8KUY6"/>
<proteinExistence type="inferred from homology"/>
<dbReference type="EMBL" id="JAUHHV010000003">
    <property type="protein sequence ID" value="KAK1430064.1"/>
    <property type="molecule type" value="Genomic_DNA"/>
</dbReference>
<dbReference type="InterPro" id="IPR032799">
    <property type="entry name" value="TAXi_C"/>
</dbReference>
<dbReference type="Proteomes" id="UP001229421">
    <property type="component" value="Unassembled WGS sequence"/>
</dbReference>
<dbReference type="InterPro" id="IPR001461">
    <property type="entry name" value="Aspartic_peptidase_A1"/>
</dbReference>
<keyword evidence="4 5" id="KW-0732">Signal</keyword>
<dbReference type="PANTHER" id="PTHR47965">
    <property type="entry name" value="ASPARTYL PROTEASE-RELATED"/>
    <property type="match status" value="1"/>
</dbReference>